<name>A0ABV2WFY4_9ACTN</name>
<organism evidence="1 2">
    <name type="scientific">Streptomyces lavendulocolor</name>
    <dbReference type="NCBI Taxonomy" id="67316"/>
    <lineage>
        <taxon>Bacteria</taxon>
        <taxon>Bacillati</taxon>
        <taxon>Actinomycetota</taxon>
        <taxon>Actinomycetes</taxon>
        <taxon>Kitasatosporales</taxon>
        <taxon>Streptomycetaceae</taxon>
        <taxon>Streptomyces</taxon>
    </lineage>
</organism>
<dbReference type="RefSeq" id="WP_359656552.1">
    <property type="nucleotide sequence ID" value="NZ_JBEXZP010000137.1"/>
</dbReference>
<keyword evidence="2" id="KW-1185">Reference proteome</keyword>
<protein>
    <submittedName>
        <fullName evidence="1">Uncharacterized protein</fullName>
    </submittedName>
</protein>
<accession>A0ABV2WFY4</accession>
<evidence type="ECO:0000313" key="2">
    <source>
        <dbReference type="Proteomes" id="UP001550378"/>
    </source>
</evidence>
<evidence type="ECO:0000313" key="1">
    <source>
        <dbReference type="EMBL" id="MEU0712259.1"/>
    </source>
</evidence>
<reference evidence="1 2" key="1">
    <citation type="submission" date="2024-06" db="EMBL/GenBank/DDBJ databases">
        <title>The Natural Products Discovery Center: Release of the First 8490 Sequenced Strains for Exploring Actinobacteria Biosynthetic Diversity.</title>
        <authorList>
            <person name="Kalkreuter E."/>
            <person name="Kautsar S.A."/>
            <person name="Yang D."/>
            <person name="Bader C.D."/>
            <person name="Teijaro C.N."/>
            <person name="Fluegel L."/>
            <person name="Davis C.M."/>
            <person name="Simpson J.R."/>
            <person name="Lauterbach L."/>
            <person name="Steele A.D."/>
            <person name="Gui C."/>
            <person name="Meng S."/>
            <person name="Li G."/>
            <person name="Viehrig K."/>
            <person name="Ye F."/>
            <person name="Su P."/>
            <person name="Kiefer A.F."/>
            <person name="Nichols A."/>
            <person name="Cepeda A.J."/>
            <person name="Yan W."/>
            <person name="Fan B."/>
            <person name="Jiang Y."/>
            <person name="Adhikari A."/>
            <person name="Zheng C.-J."/>
            <person name="Schuster L."/>
            <person name="Cowan T.M."/>
            <person name="Smanski M.J."/>
            <person name="Chevrette M.G."/>
            <person name="De Carvalho L.P.S."/>
            <person name="Shen B."/>
        </authorList>
    </citation>
    <scope>NUCLEOTIDE SEQUENCE [LARGE SCALE GENOMIC DNA]</scope>
    <source>
        <strain evidence="1 2">NPDC006337</strain>
    </source>
</reference>
<comment type="caution">
    <text evidence="1">The sequence shown here is derived from an EMBL/GenBank/DDBJ whole genome shotgun (WGS) entry which is preliminary data.</text>
</comment>
<sequence length="79" mass="8673">MSIRIHLTDGQREVTIKLDGNDATSLQQAERVAKRLFIALTRTPEPSRPAFGFSLDGTTLAAETERAAEERVGDDEGDE</sequence>
<gene>
    <name evidence="1" type="ORF">ABZ508_33415</name>
</gene>
<dbReference type="Proteomes" id="UP001550378">
    <property type="component" value="Unassembled WGS sequence"/>
</dbReference>
<proteinExistence type="predicted"/>
<dbReference type="EMBL" id="JBEXZR010000052">
    <property type="protein sequence ID" value="MEU0712259.1"/>
    <property type="molecule type" value="Genomic_DNA"/>
</dbReference>